<protein>
    <recommendedName>
        <fullName evidence="4">Lipoprotein</fullName>
    </recommendedName>
</protein>
<reference evidence="2 3" key="1">
    <citation type="submission" date="2019-02" db="EMBL/GenBank/DDBJ databases">
        <title>Complete Genome Sequence of Desulfovibrio desulfuricans IC1, a Sulfonate Utilizing Anaerobe.</title>
        <authorList>
            <person name="Day L.A."/>
            <person name="De Leon K.B."/>
            <person name="Wall J.D."/>
        </authorList>
    </citation>
    <scope>NUCLEOTIDE SEQUENCE [LARGE SCALE GENOMIC DNA]</scope>
    <source>
        <strain evidence="2 3">IC1</strain>
    </source>
</reference>
<dbReference type="AlphaFoldDB" id="A0A4P7UST9"/>
<dbReference type="EMBL" id="CP036295">
    <property type="protein sequence ID" value="QCC86812.1"/>
    <property type="molecule type" value="Genomic_DNA"/>
</dbReference>
<sequence>MLKYLVMAALFCMLPGCVESTLPPPPPPMPFTVVWAPDEAPAVQVAAKALQPLIADCNGGRLEGKKIRDTSLPQMTFFSKTLENGKTLQAAKLYYLEQTDVEFTTAAMFNLTVAKNGEILDCSAEKVIYRSK</sequence>
<proteinExistence type="predicted"/>
<evidence type="ECO:0000313" key="3">
    <source>
        <dbReference type="Proteomes" id="UP000297065"/>
    </source>
</evidence>
<evidence type="ECO:0008006" key="4">
    <source>
        <dbReference type="Google" id="ProtNLM"/>
    </source>
</evidence>
<dbReference type="Proteomes" id="UP000297065">
    <property type="component" value="Chromosome"/>
</dbReference>
<dbReference type="RefSeq" id="WP_136400861.1">
    <property type="nucleotide sequence ID" value="NZ_CP036295.1"/>
</dbReference>
<gene>
    <name evidence="2" type="ORF">DDIC_13170</name>
</gene>
<evidence type="ECO:0000256" key="1">
    <source>
        <dbReference type="SAM" id="SignalP"/>
    </source>
</evidence>
<keyword evidence="1" id="KW-0732">Signal</keyword>
<organism evidence="2 3">
    <name type="scientific">Desulfovibrio desulfuricans</name>
    <dbReference type="NCBI Taxonomy" id="876"/>
    <lineage>
        <taxon>Bacteria</taxon>
        <taxon>Pseudomonadati</taxon>
        <taxon>Thermodesulfobacteriota</taxon>
        <taxon>Desulfovibrionia</taxon>
        <taxon>Desulfovibrionales</taxon>
        <taxon>Desulfovibrionaceae</taxon>
        <taxon>Desulfovibrio</taxon>
    </lineage>
</organism>
<feature type="chain" id="PRO_5020805022" description="Lipoprotein" evidence="1">
    <location>
        <begin position="21"/>
        <end position="132"/>
    </location>
</feature>
<accession>A0A4P7UST9</accession>
<feature type="signal peptide" evidence="1">
    <location>
        <begin position="1"/>
        <end position="20"/>
    </location>
</feature>
<evidence type="ECO:0000313" key="2">
    <source>
        <dbReference type="EMBL" id="QCC86812.1"/>
    </source>
</evidence>
<name>A0A4P7UST9_DESDE</name>